<organism evidence="1 2">
    <name type="scientific">Eretmocerus hayati</name>
    <dbReference type="NCBI Taxonomy" id="131215"/>
    <lineage>
        <taxon>Eukaryota</taxon>
        <taxon>Metazoa</taxon>
        <taxon>Ecdysozoa</taxon>
        <taxon>Arthropoda</taxon>
        <taxon>Hexapoda</taxon>
        <taxon>Insecta</taxon>
        <taxon>Pterygota</taxon>
        <taxon>Neoptera</taxon>
        <taxon>Endopterygota</taxon>
        <taxon>Hymenoptera</taxon>
        <taxon>Apocrita</taxon>
        <taxon>Proctotrupomorpha</taxon>
        <taxon>Chalcidoidea</taxon>
        <taxon>Aphelinidae</taxon>
        <taxon>Aphelininae</taxon>
        <taxon>Eretmocerus</taxon>
    </lineage>
</organism>
<dbReference type="Proteomes" id="UP001239111">
    <property type="component" value="Chromosome 3"/>
</dbReference>
<dbReference type="EMBL" id="CM056743">
    <property type="protein sequence ID" value="KAJ8668895.1"/>
    <property type="molecule type" value="Genomic_DNA"/>
</dbReference>
<protein>
    <submittedName>
        <fullName evidence="1">Uncharacterized protein</fullName>
    </submittedName>
</protein>
<keyword evidence="2" id="KW-1185">Reference proteome</keyword>
<name>A0ACC2NH31_9HYME</name>
<evidence type="ECO:0000313" key="1">
    <source>
        <dbReference type="EMBL" id="KAJ8668895.1"/>
    </source>
</evidence>
<sequence>MVGRHQRLFLINYMERHRLFARRQIARLGKRGHQRSQEMWRELAMRLNRIGPAVRSVKQWSEYWTNTRQKSRLRVVRYMKVYKKTGQKKPKTKVSPEDLRVVKIFGRPGLGLAAHREAGFGSCLDPDQVPSWHKKTLVSFLQRNIPFAVCMPDSTPEMNELMQMLNQKPPLMPPCNWRYLWYWLVNDVRSKISDAHGNIQGLSSFSRAIYNISLQTESLNSLLPITKNCLPLNAPPKKKKSKTKQAKEVEVHLSMSDDSEVSEVDDIISFASGTMFQQSMDPSNGRNKRKATQKSVPVSQYSPNNFVSSGIPSIGNSNTFTSPSSIQSLHDLTVNRAGSFKNMIAMEAQKCGTGHQNGPSSTNNQWSMPATVTSGALCGTPNSPVALSPRGDMIYNFFNRALDNLSSNMMNRCSIIEKTICDKLDTVNNNIIMVYNQNVPNIIDPANLPAANDIQIEVNGPNHQGGLEAVLNNVGANELIQYNEDENVIVVNQENQSREN</sequence>
<evidence type="ECO:0000313" key="2">
    <source>
        <dbReference type="Proteomes" id="UP001239111"/>
    </source>
</evidence>
<comment type="caution">
    <text evidence="1">The sequence shown here is derived from an EMBL/GenBank/DDBJ whole genome shotgun (WGS) entry which is preliminary data.</text>
</comment>
<gene>
    <name evidence="1" type="ORF">QAD02_000154</name>
</gene>
<reference evidence="1" key="1">
    <citation type="submission" date="2023-04" db="EMBL/GenBank/DDBJ databases">
        <title>A chromosome-level genome assembly of the parasitoid wasp Eretmocerus hayati.</title>
        <authorList>
            <person name="Zhong Y."/>
            <person name="Liu S."/>
            <person name="Liu Y."/>
        </authorList>
    </citation>
    <scope>NUCLEOTIDE SEQUENCE</scope>
    <source>
        <strain evidence="1">ZJU_SS_LIU_2023</strain>
    </source>
</reference>
<accession>A0ACC2NH31</accession>
<proteinExistence type="predicted"/>